<keyword evidence="2" id="KW-1029">Fimbrium biogenesis</keyword>
<dbReference type="Proteomes" id="UP000036305">
    <property type="component" value="Unassembled WGS sequence"/>
</dbReference>
<reference evidence="11" key="11">
    <citation type="submission" date="2024-01" db="EMBL/GenBank/DDBJ databases">
        <authorList>
            <person name="Macesic N."/>
        </authorList>
    </citation>
    <scope>NUCLEOTIDE SEQUENCE</scope>
    <source>
        <strain evidence="11">CPO078</strain>
    </source>
</reference>
<dbReference type="Proteomes" id="UP001159937">
    <property type="component" value="Unassembled WGS sequence"/>
</dbReference>
<feature type="domain" description="Tyr recombinase" evidence="7">
    <location>
        <begin position="3"/>
        <end position="176"/>
    </location>
</feature>
<reference evidence="10" key="8">
    <citation type="journal article" date="2023" name="Front. Microbiol.">
        <title>Genomic characterization of carbapenem-resistant Klebsiella oxytoca complex in China: a multi-center study.</title>
        <authorList>
            <person name="Wan W."/>
            <person name="Yang X."/>
            <person name="Yu H."/>
            <person name="Wang M."/>
            <person name="Jia W."/>
            <person name="Huang B."/>
            <person name="Qu F."/>
            <person name="Shan B."/>
            <person name="Tang Y.W."/>
            <person name="Chen L."/>
            <person name="Du H."/>
        </authorList>
    </citation>
    <scope>NUCLEOTIDE SEQUENCE</scope>
    <source>
        <strain evidence="10">HD1688</strain>
    </source>
</reference>
<dbReference type="AlphaFoldDB" id="A0A0J2GU82"/>
<evidence type="ECO:0000313" key="18">
    <source>
        <dbReference type="Proteomes" id="UP000464389"/>
    </source>
</evidence>
<evidence type="ECO:0000313" key="17">
    <source>
        <dbReference type="Proteomes" id="UP000255050"/>
    </source>
</evidence>
<dbReference type="EMBL" id="CP102103">
    <property type="protein sequence ID" value="UWZ75724.1"/>
    <property type="molecule type" value="Genomic_DNA"/>
</dbReference>
<reference evidence="13 18" key="5">
    <citation type="submission" date="2020-01" db="EMBL/GenBank/DDBJ databases">
        <title>Bactrocera dorsalis gut bacteria genome.</title>
        <authorList>
            <person name="Zhang H."/>
            <person name="Cai Z."/>
        </authorList>
    </citation>
    <scope>NUCLEOTIDE SEQUENCE [LARGE SCALE GENOMIC DNA]</scope>
    <source>
        <strain evidence="13 18">BD177</strain>
    </source>
</reference>
<dbReference type="EMBL" id="LEUS01000030">
    <property type="protein sequence ID" value="KLY25612.1"/>
    <property type="molecule type" value="Genomic_DNA"/>
</dbReference>
<evidence type="ECO:0000256" key="2">
    <source>
        <dbReference type="ARBA" id="ARBA00022558"/>
    </source>
</evidence>
<dbReference type="Proteomes" id="UP000234661">
    <property type="component" value="Unassembled WGS sequence"/>
</dbReference>
<evidence type="ECO:0000313" key="10">
    <source>
        <dbReference type="EMBL" id="MDS7900346.1"/>
    </source>
</evidence>
<evidence type="ECO:0000313" key="14">
    <source>
        <dbReference type="EMBL" id="STT04305.1"/>
    </source>
</evidence>
<dbReference type="EMBL" id="CP048108">
    <property type="protein sequence ID" value="QHS44300.1"/>
    <property type="molecule type" value="Genomic_DNA"/>
</dbReference>
<reference evidence="10" key="10">
    <citation type="submission" date="2023-01" db="EMBL/GenBank/DDBJ databases">
        <authorList>
            <person name="Du H."/>
            <person name="Wan W."/>
        </authorList>
    </citation>
    <scope>NUCLEOTIDE SEQUENCE</scope>
    <source>
        <strain evidence="10">HD1688</strain>
    </source>
</reference>
<dbReference type="Pfam" id="PF00589">
    <property type="entry name" value="Phage_integrase"/>
    <property type="match status" value="1"/>
</dbReference>
<dbReference type="GO" id="GO:0003677">
    <property type="term" value="F:DNA binding"/>
    <property type="evidence" value="ECO:0007669"/>
    <property type="project" value="InterPro"/>
</dbReference>
<reference evidence="12" key="3">
    <citation type="submission" date="2018-01" db="EMBL/GenBank/DDBJ databases">
        <title>Genomic study of Klebsiella pneumoniae.</title>
        <authorList>
            <person name="Yang Y."/>
            <person name="Bicalho R."/>
        </authorList>
    </citation>
    <scope>NUCLEOTIDE SEQUENCE [LARGE SCALE GENOMIC DNA]</scope>
    <source>
        <strain evidence="12">A2</strain>
    </source>
</reference>
<keyword evidence="16" id="KW-1185">Reference proteome</keyword>
<dbReference type="PANTHER" id="PTHR30349:SF62">
    <property type="entry name" value="TYPE 1 FIMBRIAE REGULATORY PROTEIN FIMB-RELATED"/>
    <property type="match status" value="1"/>
</dbReference>
<dbReference type="InterPro" id="IPR002104">
    <property type="entry name" value="Integrase_catalytic"/>
</dbReference>
<reference evidence="9" key="7">
    <citation type="submission" date="2022-09" db="EMBL/GenBank/DDBJ databases">
        <title>Intensive care unit water sources are persistently colonized with multi-drug resistant bacteria and are the site of extensive horizontal gene transfer of antibiotic resistance genes.</title>
        <authorList>
            <person name="Diorio-Toth L."/>
        </authorList>
    </citation>
    <scope>NUCLEOTIDE SEQUENCE</scope>
    <source>
        <strain evidence="9">GD03918</strain>
    </source>
</reference>
<keyword evidence="5" id="KW-0804">Transcription</keyword>
<sequence>MQVDTEYLSVKDVERLVLAAHYCAHPERNSCMIQMCFLHGCRINEITALTLRDVDLSRKRVYIRRARHGISGYHPLQPKEIISLQRWLLARECYPAHNDLLFISSRGNQMTRQRFYQIIRECCELAKLKQNIHPRMLRHACGYELGKKGIDDDSIQDYLGYRNLKSILRYNSYAEE</sequence>
<evidence type="ECO:0000256" key="6">
    <source>
        <dbReference type="ARBA" id="ARBA00023172"/>
    </source>
</evidence>
<evidence type="ECO:0000256" key="3">
    <source>
        <dbReference type="ARBA" id="ARBA00022908"/>
    </source>
</evidence>
<dbReference type="EMBL" id="PIET01000386">
    <property type="protein sequence ID" value="PLM62578.1"/>
    <property type="molecule type" value="Genomic_DNA"/>
</dbReference>
<dbReference type="GO" id="GO:0015074">
    <property type="term" value="P:DNA integration"/>
    <property type="evidence" value="ECO:0007669"/>
    <property type="project" value="UniProtKB-KW"/>
</dbReference>
<dbReference type="KEGG" id="kom:HR38_24430"/>
<evidence type="ECO:0000259" key="7">
    <source>
        <dbReference type="PROSITE" id="PS51898"/>
    </source>
</evidence>
<dbReference type="EMBL" id="JAOCBF010000002">
    <property type="protein sequence ID" value="MDH0961706.1"/>
    <property type="molecule type" value="Genomic_DNA"/>
</dbReference>
<reference evidence="12" key="2">
    <citation type="submission" date="2017-11" db="EMBL/GenBank/DDBJ databases">
        <authorList>
            <person name="Han C.G."/>
        </authorList>
    </citation>
    <scope>NUCLEOTIDE SEQUENCE [LARGE SCALE GENOMIC DNA]</scope>
    <source>
        <strain evidence="12">A2</strain>
    </source>
</reference>
<dbReference type="EMBL" id="JARTTH020000001">
    <property type="protein sequence ID" value="MEC6050443.1"/>
    <property type="molecule type" value="Genomic_DNA"/>
</dbReference>
<evidence type="ECO:0000256" key="5">
    <source>
        <dbReference type="ARBA" id="ARBA00023163"/>
    </source>
</evidence>
<evidence type="ECO:0000256" key="1">
    <source>
        <dbReference type="ARBA" id="ARBA00008857"/>
    </source>
</evidence>
<gene>
    <name evidence="14" type="primary">xerC_3</name>
    <name evidence="12" type="ORF">CWM85_14340</name>
    <name evidence="13" type="ORF">GW952_01070</name>
    <name evidence="9" type="ORF">N5C89_02420</name>
    <name evidence="14" type="ORF">NCTC11694_06426</name>
    <name evidence="15" type="ORF">NP224_08485</name>
    <name evidence="10" type="ORF">PTQ40_15325</name>
    <name evidence="11" type="ORF">QAB24_007980</name>
    <name evidence="8" type="ORF">SK91_05518</name>
</gene>
<comment type="similarity">
    <text evidence="1">Belongs to the 'phage' integrase family.</text>
</comment>
<dbReference type="Proteomes" id="UP001249822">
    <property type="component" value="Unassembled WGS sequence"/>
</dbReference>
<protein>
    <submittedName>
        <fullName evidence="12 14">Recombinase</fullName>
    </submittedName>
    <submittedName>
        <fullName evidence="10">Tyrosine-type recombinase/integrase</fullName>
    </submittedName>
</protein>
<dbReference type="Proteomes" id="UP001175817">
    <property type="component" value="Unassembled WGS sequence"/>
</dbReference>
<dbReference type="PROSITE" id="PS51898">
    <property type="entry name" value="TYR_RECOMBINASE"/>
    <property type="match status" value="1"/>
</dbReference>
<evidence type="ECO:0000256" key="4">
    <source>
        <dbReference type="ARBA" id="ARBA00023015"/>
    </source>
</evidence>
<reference evidence="8 16" key="1">
    <citation type="submission" date="2015-06" db="EMBL/GenBank/DDBJ databases">
        <title>The Genome Sequence of None.</title>
        <authorList>
            <consortium name="The Broad Institute Genomics Platform"/>
            <consortium name="The Broad Institute Genome Sequencing Center for Infectious Disease"/>
            <person name="Earl A.M."/>
            <person name="Onderdonk A.B."/>
            <person name="Kirby J."/>
            <person name="Ferraro M.J."/>
            <person name="Huang S."/>
            <person name="Spencer M."/>
            <person name="Fodor A."/>
            <person name="Hooper D."/>
            <person name="Dekker J."/>
            <person name="O'Brien T."/>
            <person name="Quan V."/>
            <person name="Gombosev A."/>
            <person name="Delaney M."/>
            <person name="DuBois A."/>
            <person name="Ernst C."/>
            <person name="Kim D.S."/>
            <person name="Rossman W."/>
            <person name="Gohs F."/>
            <person name="Petruso H."/>
            <person name="Nozar T."/>
            <person name="Mougeot F."/>
            <person name="Manson-McGuire A."/>
            <person name="Young S."/>
            <person name="Abouelleil A."/>
            <person name="Cao P."/>
            <person name="Chapman S.B."/>
            <person name="Griggs A."/>
            <person name="Priest M."/>
            <person name="Shea T."/>
            <person name="Wortman I."/>
            <person name="Wortman J.R."/>
            <person name="Nusbaum C."/>
            <person name="Birren B."/>
        </authorList>
    </citation>
    <scope>NUCLEOTIDE SEQUENCE [LARGE SCALE GENOMIC DNA]</scope>
    <source>
        <strain evidence="8 16">MGH87</strain>
    </source>
</reference>
<reference evidence="14 17" key="4">
    <citation type="submission" date="2018-06" db="EMBL/GenBank/DDBJ databases">
        <authorList>
            <consortium name="Pathogen Informatics"/>
            <person name="Doyle S."/>
        </authorList>
    </citation>
    <scope>NUCLEOTIDE SEQUENCE [LARGE SCALE GENOMIC DNA]</scope>
    <source>
        <strain evidence="14 17">NCTC11694</strain>
    </source>
</reference>
<reference evidence="11" key="9">
    <citation type="journal article" date="2023" name="Nat. Commun.">
        <title>Genomic dissection of endemic carbapenem resistance reveals metallo-beta-lactamase dissemination through clonal, plasmid and integron transfer.</title>
        <authorList>
            <person name="Macesic N."/>
            <person name="Hawkey J."/>
            <person name="Vezina B."/>
            <person name="Wisniewski J.A."/>
            <person name="Cottingham H."/>
            <person name="Blakeway L.V."/>
            <person name="Harshegyi T."/>
            <person name="Pragastis K."/>
            <person name="Badoordeen G.Z."/>
            <person name="Dennison A."/>
            <person name="Spelman D.W."/>
            <person name="Jenney A.W.J."/>
            <person name="Peleg A.Y."/>
        </authorList>
    </citation>
    <scope>NUCLEOTIDE SEQUENCE</scope>
    <source>
        <strain evidence="11">CPO078</strain>
    </source>
</reference>
<dbReference type="SUPFAM" id="SSF56349">
    <property type="entry name" value="DNA breaking-rejoining enzymes"/>
    <property type="match status" value="1"/>
</dbReference>
<reference evidence="15" key="6">
    <citation type="submission" date="2022-08" db="EMBL/GenBank/DDBJ databases">
        <title>Genomic characterization and comparative genomic analysis of a strain of klebsiella michiganensis carrying blaKPC-2 isolated from the blood of children with very preterm bloodstream infection.</title>
        <authorList>
            <person name="Zhang N."/>
        </authorList>
    </citation>
    <scope>NUCLEOTIDE SEQUENCE</scope>
    <source>
        <strain evidence="15">BSI-KPN166</strain>
    </source>
</reference>
<dbReference type="InterPro" id="IPR050090">
    <property type="entry name" value="Tyrosine_recombinase_XerCD"/>
</dbReference>
<dbReference type="InterPro" id="IPR011010">
    <property type="entry name" value="DNA_brk_join_enz"/>
</dbReference>
<evidence type="ECO:0000313" key="9">
    <source>
        <dbReference type="EMBL" id="MDH0961706.1"/>
    </source>
</evidence>
<dbReference type="RefSeq" id="WP_025106684.1">
    <property type="nucleotide sequence ID" value="NZ_ABVZTX020000003.1"/>
</dbReference>
<dbReference type="EMBL" id="UGJR01000005">
    <property type="protein sequence ID" value="STT04305.1"/>
    <property type="molecule type" value="Genomic_DNA"/>
</dbReference>
<keyword evidence="4" id="KW-0805">Transcription regulation</keyword>
<proteinExistence type="inferred from homology"/>
<accession>A0A0J2GU82</accession>
<evidence type="ECO:0000313" key="8">
    <source>
        <dbReference type="EMBL" id="KLY25612.1"/>
    </source>
</evidence>
<dbReference type="EMBL" id="JAQSKY010000012">
    <property type="protein sequence ID" value="MDS7900346.1"/>
    <property type="molecule type" value="Genomic_DNA"/>
</dbReference>
<keyword evidence="6" id="KW-0233">DNA recombination</keyword>
<evidence type="ECO:0000313" key="11">
    <source>
        <dbReference type="EMBL" id="MEC6050443.1"/>
    </source>
</evidence>
<keyword evidence="3" id="KW-0229">DNA integration</keyword>
<evidence type="ECO:0000313" key="19">
    <source>
        <dbReference type="Proteomes" id="UP001249822"/>
    </source>
</evidence>
<evidence type="ECO:0000313" key="16">
    <source>
        <dbReference type="Proteomes" id="UP000036305"/>
    </source>
</evidence>
<dbReference type="GO" id="GO:0006310">
    <property type="term" value="P:DNA recombination"/>
    <property type="evidence" value="ECO:0007669"/>
    <property type="project" value="UniProtKB-KW"/>
</dbReference>
<dbReference type="Gene3D" id="1.10.443.10">
    <property type="entry name" value="Intergrase catalytic core"/>
    <property type="match status" value="1"/>
</dbReference>
<dbReference type="Proteomes" id="UP000255050">
    <property type="component" value="Unassembled WGS sequence"/>
</dbReference>
<name>A0A0J2GU82_9ENTR</name>
<evidence type="ECO:0000313" key="12">
    <source>
        <dbReference type="EMBL" id="PLM62578.1"/>
    </source>
</evidence>
<evidence type="ECO:0000313" key="15">
    <source>
        <dbReference type="EMBL" id="UWZ75724.1"/>
    </source>
</evidence>
<evidence type="ECO:0000313" key="13">
    <source>
        <dbReference type="EMBL" id="QHS44300.1"/>
    </source>
</evidence>
<dbReference type="Proteomes" id="UP000464389">
    <property type="component" value="Chromosome"/>
</dbReference>
<dbReference type="PANTHER" id="PTHR30349">
    <property type="entry name" value="PHAGE INTEGRASE-RELATED"/>
    <property type="match status" value="1"/>
</dbReference>
<organism evidence="10 19">
    <name type="scientific">Klebsiella michiganensis</name>
    <dbReference type="NCBI Taxonomy" id="1134687"/>
    <lineage>
        <taxon>Bacteria</taxon>
        <taxon>Pseudomonadati</taxon>
        <taxon>Pseudomonadota</taxon>
        <taxon>Gammaproteobacteria</taxon>
        <taxon>Enterobacterales</taxon>
        <taxon>Enterobacteriaceae</taxon>
        <taxon>Klebsiella/Raoultella group</taxon>
        <taxon>Klebsiella</taxon>
    </lineage>
</organism>
<dbReference type="Proteomes" id="UP001060345">
    <property type="component" value="Chromosome"/>
</dbReference>
<dbReference type="InterPro" id="IPR013762">
    <property type="entry name" value="Integrase-like_cat_sf"/>
</dbReference>
<dbReference type="GeneID" id="66558676"/>